<keyword evidence="2" id="KW-0677">Repeat</keyword>
<keyword evidence="4" id="KW-0862">Zinc</keyword>
<dbReference type="SMART" id="SM00271">
    <property type="entry name" value="DnaJ"/>
    <property type="match status" value="1"/>
</dbReference>
<dbReference type="CDD" id="cd10719">
    <property type="entry name" value="DnaJ_zf"/>
    <property type="match status" value="1"/>
</dbReference>
<dbReference type="PROSITE" id="PS50076">
    <property type="entry name" value="DNAJ_2"/>
    <property type="match status" value="1"/>
</dbReference>
<dbReference type="Pfam" id="PF01556">
    <property type="entry name" value="DnaJ_C"/>
    <property type="match status" value="1"/>
</dbReference>
<sequence>MFGGKGKGKGKGQGSDDDDEGDDGPEGGTGNTRLYGLLGVEPSASASDIKKAYHRMAMRHHPDKGGDPEVFKDIQQAFEILSDPEKRQRYDRLGEEALKDDGAPSPQDIFGQLFGGGGGGRRGGMPRTKDQAKPVWVTLEQLYTGVTRPLPISRKVVDDTGSSQTCQACGGHGVIVQVIQIGPMSQQMRQPCPSCGGAGSSSKMKTQREVLDVFIEKGSPDGHKITFHGKADESPGCEPGDVVVIVRQQEHAHFMRRGADLFMERDISLAEALTGFRLVVPHLDGRKMIIRSKPGEVLQPQQGGMALKAVVGGGMPIHQDPFNFGNLFLVLSIRFPPSVSPASSGELRRLLGAPEVEESQEALYGDEIEEAVAEDVDPLESSKRTQRAGAEAYDEDADDGLGGVQVGCKQQ</sequence>
<feature type="region of interest" description="Disordered" evidence="5">
    <location>
        <begin position="370"/>
        <end position="411"/>
    </location>
</feature>
<dbReference type="InterPro" id="IPR001623">
    <property type="entry name" value="DnaJ_domain"/>
</dbReference>
<dbReference type="GO" id="GO:0008270">
    <property type="term" value="F:zinc ion binding"/>
    <property type="evidence" value="ECO:0007669"/>
    <property type="project" value="UniProtKB-KW"/>
</dbReference>
<feature type="compositionally biased region" description="Basic residues" evidence="5">
    <location>
        <begin position="1"/>
        <end position="10"/>
    </location>
</feature>
<dbReference type="Gene3D" id="2.60.260.20">
    <property type="entry name" value="Urease metallochaperone UreE, N-terminal domain"/>
    <property type="match status" value="2"/>
</dbReference>
<organism evidence="7">
    <name type="scientific">Alexandrium monilatum</name>
    <dbReference type="NCBI Taxonomy" id="311494"/>
    <lineage>
        <taxon>Eukaryota</taxon>
        <taxon>Sar</taxon>
        <taxon>Alveolata</taxon>
        <taxon>Dinophyceae</taxon>
        <taxon>Gonyaulacales</taxon>
        <taxon>Pyrocystaceae</taxon>
        <taxon>Alexandrium</taxon>
    </lineage>
</organism>
<keyword evidence="3" id="KW-0863">Zinc-finger</keyword>
<dbReference type="InterPro" id="IPR036869">
    <property type="entry name" value="J_dom_sf"/>
</dbReference>
<name>A0A7S4SJZ4_9DINO</name>
<dbReference type="PROSITE" id="PS00636">
    <property type="entry name" value="DNAJ_1"/>
    <property type="match status" value="1"/>
</dbReference>
<dbReference type="GO" id="GO:0051082">
    <property type="term" value="F:unfolded protein binding"/>
    <property type="evidence" value="ECO:0007669"/>
    <property type="project" value="InterPro"/>
</dbReference>
<dbReference type="InterPro" id="IPR008971">
    <property type="entry name" value="HSP40/DnaJ_pept-bd"/>
</dbReference>
<dbReference type="GO" id="GO:0030544">
    <property type="term" value="F:Hsp70 protein binding"/>
    <property type="evidence" value="ECO:0007669"/>
    <property type="project" value="InterPro"/>
</dbReference>
<dbReference type="Gene3D" id="1.10.287.110">
    <property type="entry name" value="DnaJ domain"/>
    <property type="match status" value="1"/>
</dbReference>
<dbReference type="SUPFAM" id="SSF46565">
    <property type="entry name" value="Chaperone J-domain"/>
    <property type="match status" value="1"/>
</dbReference>
<keyword evidence="1" id="KW-0479">Metal-binding</keyword>
<dbReference type="SUPFAM" id="SSF57938">
    <property type="entry name" value="DnaJ/Hsp40 cysteine-rich domain"/>
    <property type="match status" value="1"/>
</dbReference>
<dbReference type="InterPro" id="IPR001305">
    <property type="entry name" value="HSP_DnaJ_Cys-rich_dom"/>
</dbReference>
<dbReference type="PRINTS" id="PR00625">
    <property type="entry name" value="JDOMAIN"/>
</dbReference>
<dbReference type="InterPro" id="IPR002939">
    <property type="entry name" value="DnaJ_C"/>
</dbReference>
<evidence type="ECO:0000256" key="5">
    <source>
        <dbReference type="SAM" id="MobiDB-lite"/>
    </source>
</evidence>
<dbReference type="Pfam" id="PF00226">
    <property type="entry name" value="DnaJ"/>
    <property type="match status" value="1"/>
</dbReference>
<dbReference type="GO" id="GO:0006457">
    <property type="term" value="P:protein folding"/>
    <property type="evidence" value="ECO:0007669"/>
    <property type="project" value="InterPro"/>
</dbReference>
<dbReference type="Gene3D" id="2.10.230.10">
    <property type="entry name" value="Heat shock protein DnaJ, cysteine-rich domain"/>
    <property type="match status" value="1"/>
</dbReference>
<proteinExistence type="predicted"/>
<protein>
    <recommendedName>
        <fullName evidence="6">J domain-containing protein</fullName>
    </recommendedName>
</protein>
<evidence type="ECO:0000256" key="3">
    <source>
        <dbReference type="ARBA" id="ARBA00022771"/>
    </source>
</evidence>
<evidence type="ECO:0000259" key="6">
    <source>
        <dbReference type="PROSITE" id="PS50076"/>
    </source>
</evidence>
<dbReference type="InterPro" id="IPR044713">
    <property type="entry name" value="DNJA1/2-like"/>
</dbReference>
<evidence type="ECO:0000313" key="7">
    <source>
        <dbReference type="EMBL" id="CAE4647785.1"/>
    </source>
</evidence>
<reference evidence="7" key="1">
    <citation type="submission" date="2021-01" db="EMBL/GenBank/DDBJ databases">
        <authorList>
            <person name="Corre E."/>
            <person name="Pelletier E."/>
            <person name="Niang G."/>
            <person name="Scheremetjew M."/>
            <person name="Finn R."/>
            <person name="Kale V."/>
            <person name="Holt S."/>
            <person name="Cochrane G."/>
            <person name="Meng A."/>
            <person name="Brown T."/>
            <person name="Cohen L."/>
        </authorList>
    </citation>
    <scope>NUCLEOTIDE SEQUENCE</scope>
    <source>
        <strain evidence="7">CCMP3105</strain>
    </source>
</reference>
<dbReference type="InterPro" id="IPR018253">
    <property type="entry name" value="DnaJ_domain_CS"/>
</dbReference>
<feature type="region of interest" description="Disordered" evidence="5">
    <location>
        <begin position="1"/>
        <end position="39"/>
    </location>
</feature>
<evidence type="ECO:0000256" key="1">
    <source>
        <dbReference type="ARBA" id="ARBA00022723"/>
    </source>
</evidence>
<dbReference type="FunFam" id="2.60.260.20:FF:000003">
    <property type="entry name" value="DnaJ subfamily A member 2"/>
    <property type="match status" value="1"/>
</dbReference>
<gene>
    <name evidence="7" type="ORF">AMON00008_LOCUS51232</name>
</gene>
<dbReference type="InterPro" id="IPR036410">
    <property type="entry name" value="HSP_DnaJ_Cys-rich_dom_sf"/>
</dbReference>
<dbReference type="CDD" id="cd06257">
    <property type="entry name" value="DnaJ"/>
    <property type="match status" value="1"/>
</dbReference>
<evidence type="ECO:0000256" key="4">
    <source>
        <dbReference type="ARBA" id="ARBA00022833"/>
    </source>
</evidence>
<dbReference type="CDD" id="cd10747">
    <property type="entry name" value="DnaJ_C"/>
    <property type="match status" value="1"/>
</dbReference>
<feature type="compositionally biased region" description="Acidic residues" evidence="5">
    <location>
        <begin position="15"/>
        <end position="25"/>
    </location>
</feature>
<dbReference type="PANTHER" id="PTHR43888">
    <property type="entry name" value="DNAJ-LIKE-2, ISOFORM A-RELATED"/>
    <property type="match status" value="1"/>
</dbReference>
<dbReference type="EMBL" id="HBNR01072273">
    <property type="protein sequence ID" value="CAE4647785.1"/>
    <property type="molecule type" value="Transcribed_RNA"/>
</dbReference>
<feature type="domain" description="J" evidence="6">
    <location>
        <begin position="33"/>
        <end position="94"/>
    </location>
</feature>
<evidence type="ECO:0000256" key="2">
    <source>
        <dbReference type="ARBA" id="ARBA00022737"/>
    </source>
</evidence>
<accession>A0A7S4SJZ4</accession>
<dbReference type="AlphaFoldDB" id="A0A7S4SJZ4"/>
<dbReference type="SUPFAM" id="SSF49493">
    <property type="entry name" value="HSP40/DnaJ peptide-binding domain"/>
    <property type="match status" value="2"/>
</dbReference>